<dbReference type="Pfam" id="PF24491">
    <property type="entry name" value="DUF7586"/>
    <property type="match status" value="1"/>
</dbReference>
<evidence type="ECO:0000313" key="4">
    <source>
        <dbReference type="EMBL" id="MBU2669777.1"/>
    </source>
</evidence>
<dbReference type="PANTHER" id="PTHR46825:SF7">
    <property type="entry name" value="D-ALANYL-D-ALANINE CARBOXYPEPTIDASE"/>
    <property type="match status" value="1"/>
</dbReference>
<dbReference type="Gene3D" id="3.40.710.10">
    <property type="entry name" value="DD-peptidase/beta-lactamase superfamily"/>
    <property type="match status" value="1"/>
</dbReference>
<feature type="region of interest" description="Disordered" evidence="1">
    <location>
        <begin position="451"/>
        <end position="471"/>
    </location>
</feature>
<dbReference type="PANTHER" id="PTHR46825">
    <property type="entry name" value="D-ALANYL-D-ALANINE-CARBOXYPEPTIDASE/ENDOPEPTIDASE AMPH"/>
    <property type="match status" value="1"/>
</dbReference>
<dbReference type="InterPro" id="IPR001466">
    <property type="entry name" value="Beta-lactam-related"/>
</dbReference>
<evidence type="ECO:0000259" key="3">
    <source>
        <dbReference type="Pfam" id="PF24491"/>
    </source>
</evidence>
<feature type="domain" description="Beta-lactamase-related" evidence="2">
    <location>
        <begin position="11"/>
        <end position="323"/>
    </location>
</feature>
<dbReference type="SUPFAM" id="SSF56601">
    <property type="entry name" value="beta-lactamase/transpeptidase-like"/>
    <property type="match status" value="1"/>
</dbReference>
<dbReference type="Proteomes" id="UP001519654">
    <property type="component" value="Unassembled WGS sequence"/>
</dbReference>
<protein>
    <submittedName>
        <fullName evidence="4">Beta-lactamase family protein</fullName>
    </submittedName>
</protein>
<sequence>MENHSASARYERVVRRAQADGRVPALSVALHRADREPWVFTVGDSGNIGHPLTPDTRFRIGSITKTFTAVLVLQCRDDGLLDLDDPIARHLPVPAHGDATVRRLLSHTAGFQREPYGDIWDTLKAPDAAEVLTQLDRAERVLPNARRYHYSNLGFAVLGQLAAHLRGGTWAEIVGDRILGPLGLTATTLNPPPQAAVGYLVDDFSDAARPEPQTDLGGVAPAAQLWSTANDMAAWGAFLAHPATADPQGRVLAAATVDEMRFPATVTHESVWQSGFGLGLIIEPQSKWVTHVGHDGAMPGFLASAYGRRGGEGVPAGLGAAVLGSSGTARVTNEIVHELLRLAVEIDPADITPWRAAPPAPVAYRSILGPWFSEGTQFVFSWHDGALQARLPDLPRDFPPSIFEPLPGQPDVLRTVSGRETGELLRLTRDEAGAVVRMHWATYRVTRGQEGFDGGLASDGPAPLPGSLSGR</sequence>
<evidence type="ECO:0000313" key="5">
    <source>
        <dbReference type="Proteomes" id="UP001519654"/>
    </source>
</evidence>
<keyword evidence="5" id="KW-1185">Reference proteome</keyword>
<organism evidence="4 5">
    <name type="scientific">Paractinoplanes bogorensis</name>
    <dbReference type="NCBI Taxonomy" id="1610840"/>
    <lineage>
        <taxon>Bacteria</taxon>
        <taxon>Bacillati</taxon>
        <taxon>Actinomycetota</taxon>
        <taxon>Actinomycetes</taxon>
        <taxon>Micromonosporales</taxon>
        <taxon>Micromonosporaceae</taxon>
        <taxon>Paractinoplanes</taxon>
    </lineage>
</organism>
<comment type="caution">
    <text evidence="4">The sequence shown here is derived from an EMBL/GenBank/DDBJ whole genome shotgun (WGS) entry which is preliminary data.</text>
</comment>
<dbReference type="InterPro" id="IPR056008">
    <property type="entry name" value="DUF7586"/>
</dbReference>
<dbReference type="Pfam" id="PF00144">
    <property type="entry name" value="Beta-lactamase"/>
    <property type="match status" value="1"/>
</dbReference>
<evidence type="ECO:0000259" key="2">
    <source>
        <dbReference type="Pfam" id="PF00144"/>
    </source>
</evidence>
<reference evidence="4 5" key="1">
    <citation type="submission" date="2021-06" db="EMBL/GenBank/DDBJ databases">
        <title>Actinoplanes lichenicola sp. nov., and Actinoplanes ovalisporus sp. nov., isolated from lichen in Thailand.</title>
        <authorList>
            <person name="Saeng-In P."/>
            <person name="Kanchanasin P."/>
            <person name="Yuki M."/>
            <person name="Kudo T."/>
            <person name="Ohkuma M."/>
            <person name="Phongsopitanun W."/>
            <person name="Tanasupawat S."/>
        </authorList>
    </citation>
    <scope>NUCLEOTIDE SEQUENCE [LARGE SCALE GENOMIC DNA]</scope>
    <source>
        <strain evidence="4 5">NBRC 110975</strain>
    </source>
</reference>
<dbReference type="EMBL" id="JAHKKG010000016">
    <property type="protein sequence ID" value="MBU2669777.1"/>
    <property type="molecule type" value="Genomic_DNA"/>
</dbReference>
<name>A0ABS5Z256_9ACTN</name>
<dbReference type="InterPro" id="IPR050491">
    <property type="entry name" value="AmpC-like"/>
</dbReference>
<proteinExistence type="predicted"/>
<evidence type="ECO:0000256" key="1">
    <source>
        <dbReference type="SAM" id="MobiDB-lite"/>
    </source>
</evidence>
<dbReference type="InterPro" id="IPR012338">
    <property type="entry name" value="Beta-lactam/transpept-like"/>
</dbReference>
<accession>A0ABS5Z256</accession>
<dbReference type="RefSeq" id="WP_215794839.1">
    <property type="nucleotide sequence ID" value="NZ_JAHKKG010000016.1"/>
</dbReference>
<feature type="domain" description="DUF7586" evidence="3">
    <location>
        <begin position="362"/>
        <end position="447"/>
    </location>
</feature>
<gene>
    <name evidence="4" type="ORF">KOI35_40340</name>
</gene>